<dbReference type="AlphaFoldDB" id="A0A392S9D0"/>
<evidence type="ECO:0000313" key="3">
    <source>
        <dbReference type="Proteomes" id="UP000265520"/>
    </source>
</evidence>
<organism evidence="2 3">
    <name type="scientific">Trifolium medium</name>
    <dbReference type="NCBI Taxonomy" id="97028"/>
    <lineage>
        <taxon>Eukaryota</taxon>
        <taxon>Viridiplantae</taxon>
        <taxon>Streptophyta</taxon>
        <taxon>Embryophyta</taxon>
        <taxon>Tracheophyta</taxon>
        <taxon>Spermatophyta</taxon>
        <taxon>Magnoliopsida</taxon>
        <taxon>eudicotyledons</taxon>
        <taxon>Gunneridae</taxon>
        <taxon>Pentapetalae</taxon>
        <taxon>rosids</taxon>
        <taxon>fabids</taxon>
        <taxon>Fabales</taxon>
        <taxon>Fabaceae</taxon>
        <taxon>Papilionoideae</taxon>
        <taxon>50 kb inversion clade</taxon>
        <taxon>NPAAA clade</taxon>
        <taxon>Hologalegina</taxon>
        <taxon>IRL clade</taxon>
        <taxon>Trifolieae</taxon>
        <taxon>Trifolium</taxon>
    </lineage>
</organism>
<keyword evidence="3" id="KW-1185">Reference proteome</keyword>
<dbReference type="SUPFAM" id="SSF54928">
    <property type="entry name" value="RNA-binding domain, RBD"/>
    <property type="match status" value="1"/>
</dbReference>
<sequence length="109" mass="12437">WKVGEVFIPAKRDKFGRRFGFARFAEVKDACELLKKIEDTWFGTYKLRANVSKYKRDEDHRREANSSKVKGEQKKMDLARERSQGVSFKEALGVGGGVVSLVTVGREKP</sequence>
<name>A0A392S9D0_9FABA</name>
<feature type="region of interest" description="Disordered" evidence="1">
    <location>
        <begin position="54"/>
        <end position="82"/>
    </location>
</feature>
<accession>A0A392S9D0</accession>
<feature type="non-terminal residue" evidence="2">
    <location>
        <position position="1"/>
    </location>
</feature>
<comment type="caution">
    <text evidence="2">The sequence shown here is derived from an EMBL/GenBank/DDBJ whole genome shotgun (WGS) entry which is preliminary data.</text>
</comment>
<dbReference type="InterPro" id="IPR012677">
    <property type="entry name" value="Nucleotide-bd_a/b_plait_sf"/>
</dbReference>
<dbReference type="Gene3D" id="3.30.70.330">
    <property type="match status" value="1"/>
</dbReference>
<evidence type="ECO:0000313" key="2">
    <source>
        <dbReference type="EMBL" id="MCI44804.1"/>
    </source>
</evidence>
<dbReference type="InterPro" id="IPR035979">
    <property type="entry name" value="RBD_domain_sf"/>
</dbReference>
<dbReference type="EMBL" id="LXQA010335480">
    <property type="protein sequence ID" value="MCI44804.1"/>
    <property type="molecule type" value="Genomic_DNA"/>
</dbReference>
<feature type="non-terminal residue" evidence="2">
    <location>
        <position position="109"/>
    </location>
</feature>
<evidence type="ECO:0000256" key="1">
    <source>
        <dbReference type="SAM" id="MobiDB-lite"/>
    </source>
</evidence>
<evidence type="ECO:0008006" key="4">
    <source>
        <dbReference type="Google" id="ProtNLM"/>
    </source>
</evidence>
<protein>
    <recommendedName>
        <fullName evidence="4">RNA recognition motif</fullName>
    </recommendedName>
</protein>
<dbReference type="Proteomes" id="UP000265520">
    <property type="component" value="Unassembled WGS sequence"/>
</dbReference>
<dbReference type="GO" id="GO:0003676">
    <property type="term" value="F:nucleic acid binding"/>
    <property type="evidence" value="ECO:0007669"/>
    <property type="project" value="InterPro"/>
</dbReference>
<proteinExistence type="predicted"/>
<reference evidence="2 3" key="1">
    <citation type="journal article" date="2018" name="Front. Plant Sci.">
        <title>Red Clover (Trifolium pratense) and Zigzag Clover (T. medium) - A Picture of Genomic Similarities and Differences.</title>
        <authorList>
            <person name="Dluhosova J."/>
            <person name="Istvanek J."/>
            <person name="Nedelnik J."/>
            <person name="Repkova J."/>
        </authorList>
    </citation>
    <scope>NUCLEOTIDE SEQUENCE [LARGE SCALE GENOMIC DNA]</scope>
    <source>
        <strain evidence="3">cv. 10/8</strain>
        <tissue evidence="2">Leaf</tissue>
    </source>
</reference>